<sequence>MPFTFSHPLFAVPLRRLAPKLSLTGLVLGSMIPDMEYFMALQSYQTIGHSFRGFVVQGLPLSIAVAAAFHAVVKPALPRFLPAAGGLERFAASLSSDAWKLNSARTWLVFLVSLYIGYLTHIFMDAWTHGSGVFVGWFPPLRAEIGGYGVYKLLQYLFSLVGVAVPGLLLLRRYMRWRGAAGLERLPASAAPGTKALLWTTAVAVGLLLFAAKIVVTGDHNRLVSALIVAPLSSAMFGVFVASLFYRAARNRRLAGGFAAVGLLLLAIVAFRISEYVWTPFRLNRPYANFHGDFQSLWNGYLIVWSALVLLGCRMTAAKRRPPSAKLGPNGRTRSA</sequence>
<keyword evidence="1" id="KW-0812">Transmembrane</keyword>
<name>A0ABS3WE46_9BACL</name>
<dbReference type="InterPro" id="IPR025238">
    <property type="entry name" value="DUF4184"/>
</dbReference>
<organism evidence="2 3">
    <name type="scientific">Paenibacillus artemisiicola</name>
    <dbReference type="NCBI Taxonomy" id="1172618"/>
    <lineage>
        <taxon>Bacteria</taxon>
        <taxon>Bacillati</taxon>
        <taxon>Bacillota</taxon>
        <taxon>Bacilli</taxon>
        <taxon>Bacillales</taxon>
        <taxon>Paenibacillaceae</taxon>
        <taxon>Paenibacillus</taxon>
    </lineage>
</organism>
<evidence type="ECO:0000313" key="2">
    <source>
        <dbReference type="EMBL" id="MBO7746568.1"/>
    </source>
</evidence>
<keyword evidence="1" id="KW-0472">Membrane</keyword>
<dbReference type="EMBL" id="JAGGDJ010000020">
    <property type="protein sequence ID" value="MBO7746568.1"/>
    <property type="molecule type" value="Genomic_DNA"/>
</dbReference>
<gene>
    <name evidence="2" type="ORF">I8J29_20335</name>
</gene>
<proteinExistence type="predicted"/>
<accession>A0ABS3WE46</accession>
<feature type="transmembrane region" description="Helical" evidence="1">
    <location>
        <begin position="196"/>
        <end position="216"/>
    </location>
</feature>
<feature type="transmembrane region" description="Helical" evidence="1">
    <location>
        <begin position="106"/>
        <end position="124"/>
    </location>
</feature>
<feature type="transmembrane region" description="Helical" evidence="1">
    <location>
        <begin position="222"/>
        <end position="246"/>
    </location>
</feature>
<feature type="transmembrane region" description="Helical" evidence="1">
    <location>
        <begin position="258"/>
        <end position="278"/>
    </location>
</feature>
<feature type="transmembrane region" description="Helical" evidence="1">
    <location>
        <begin position="156"/>
        <end position="175"/>
    </location>
</feature>
<comment type="caution">
    <text evidence="2">The sequence shown here is derived from an EMBL/GenBank/DDBJ whole genome shotgun (WGS) entry which is preliminary data.</text>
</comment>
<keyword evidence="3" id="KW-1185">Reference proteome</keyword>
<evidence type="ECO:0000313" key="3">
    <source>
        <dbReference type="Proteomes" id="UP000670947"/>
    </source>
</evidence>
<keyword evidence="1" id="KW-1133">Transmembrane helix</keyword>
<protein>
    <submittedName>
        <fullName evidence="2">DUF4184 family protein</fullName>
    </submittedName>
</protein>
<reference evidence="2 3" key="1">
    <citation type="submission" date="2021-03" db="EMBL/GenBank/DDBJ databases">
        <title>Paenibacillus artemisicola MWE-103 whole genome sequence.</title>
        <authorList>
            <person name="Ham Y.J."/>
        </authorList>
    </citation>
    <scope>NUCLEOTIDE SEQUENCE [LARGE SCALE GENOMIC DNA]</scope>
    <source>
        <strain evidence="2 3">MWE-103</strain>
    </source>
</reference>
<evidence type="ECO:0000256" key="1">
    <source>
        <dbReference type="SAM" id="Phobius"/>
    </source>
</evidence>
<feature type="transmembrane region" description="Helical" evidence="1">
    <location>
        <begin position="51"/>
        <end position="73"/>
    </location>
</feature>
<dbReference type="Pfam" id="PF13803">
    <property type="entry name" value="DUF4184"/>
    <property type="match status" value="1"/>
</dbReference>
<dbReference type="RefSeq" id="WP_208849337.1">
    <property type="nucleotide sequence ID" value="NZ_JAGGDJ010000020.1"/>
</dbReference>
<feature type="transmembrane region" description="Helical" evidence="1">
    <location>
        <begin position="298"/>
        <end position="317"/>
    </location>
</feature>
<dbReference type="Proteomes" id="UP000670947">
    <property type="component" value="Unassembled WGS sequence"/>
</dbReference>